<name>A0A5K1IZD3_9ACTN</name>
<dbReference type="InterPro" id="IPR003838">
    <property type="entry name" value="ABC3_permease_C"/>
</dbReference>
<feature type="domain" description="ABC3 transporter permease C-terminal" evidence="7">
    <location>
        <begin position="52"/>
        <end position="173"/>
    </location>
</feature>
<feature type="transmembrane region" description="Helical" evidence="6">
    <location>
        <begin position="12"/>
        <end position="29"/>
    </location>
</feature>
<evidence type="ECO:0000313" key="9">
    <source>
        <dbReference type="Proteomes" id="UP000330807"/>
    </source>
</evidence>
<feature type="transmembrane region" description="Helical" evidence="6">
    <location>
        <begin position="143"/>
        <end position="162"/>
    </location>
</feature>
<dbReference type="EMBL" id="CABWIH010000034">
    <property type="protein sequence ID" value="VWL94910.1"/>
    <property type="molecule type" value="Genomic_DNA"/>
</dbReference>
<keyword evidence="2" id="KW-1003">Cell membrane</keyword>
<keyword evidence="3 6" id="KW-0812">Transmembrane</keyword>
<evidence type="ECO:0000256" key="1">
    <source>
        <dbReference type="ARBA" id="ARBA00004651"/>
    </source>
</evidence>
<evidence type="ECO:0000256" key="3">
    <source>
        <dbReference type="ARBA" id="ARBA00022692"/>
    </source>
</evidence>
<feature type="transmembrane region" description="Helical" evidence="6">
    <location>
        <begin position="318"/>
        <end position="340"/>
    </location>
</feature>
<evidence type="ECO:0000259" key="7">
    <source>
        <dbReference type="Pfam" id="PF02687"/>
    </source>
</evidence>
<gene>
    <name evidence="8" type="ORF">LMKDKBCB_01753</name>
</gene>
<accession>A0A5K1IZD3</accession>
<organism evidence="8 9">
    <name type="scientific">Collinsella aerofaciens</name>
    <dbReference type="NCBI Taxonomy" id="74426"/>
    <lineage>
        <taxon>Bacteria</taxon>
        <taxon>Bacillati</taxon>
        <taxon>Actinomycetota</taxon>
        <taxon>Coriobacteriia</taxon>
        <taxon>Coriobacteriales</taxon>
        <taxon>Coriobacteriaceae</taxon>
        <taxon>Collinsella</taxon>
    </lineage>
</organism>
<feature type="transmembrane region" description="Helical" evidence="6">
    <location>
        <begin position="360"/>
        <end position="384"/>
    </location>
</feature>
<reference evidence="8 9" key="1">
    <citation type="submission" date="2019-10" db="EMBL/GenBank/DDBJ databases">
        <authorList>
            <person name="Wolf R A."/>
        </authorList>
    </citation>
    <scope>NUCLEOTIDE SEQUENCE [LARGE SCALE GENOMIC DNA]</scope>
    <source>
        <strain evidence="8">Collinsella_aerofaciens_AK_138A</strain>
    </source>
</reference>
<evidence type="ECO:0000256" key="6">
    <source>
        <dbReference type="SAM" id="Phobius"/>
    </source>
</evidence>
<evidence type="ECO:0000256" key="2">
    <source>
        <dbReference type="ARBA" id="ARBA00022475"/>
    </source>
</evidence>
<dbReference type="RefSeq" id="WP_156063375.1">
    <property type="nucleotide sequence ID" value="NZ_CABWIH010000034.1"/>
</dbReference>
<evidence type="ECO:0000256" key="4">
    <source>
        <dbReference type="ARBA" id="ARBA00022989"/>
    </source>
</evidence>
<feature type="transmembrane region" description="Helical" evidence="6">
    <location>
        <begin position="188"/>
        <end position="206"/>
    </location>
</feature>
<protein>
    <submittedName>
        <fullName evidence="8">FtsX-like permease family protein</fullName>
    </submittedName>
</protein>
<sequence length="444" mass="46913">MIRLVFADLTSTKAVWGGLLAIAVVFGYLGSWAVSIESTASQFDNLKNLGTVVVLFSSIAGVSLLVPLAQQAVSLKAKTYALWQIVGASPRTIRLIVLMQLFTIAIVGAAGGSALEVLSYPLLFPLVFSSYNPPSNITLDLGLFNMPAVWFGAGILFVVGGYRAARRAANIPPVTVVRETEMPTKWRSPLRAAIGFLLVVAFSLYLCDLPDQLREGYFDYAMMVPLFATSIFAVASPWLLTAVLKLLNKGVSVSNIPGFIAARNALHQIEIAGSSEVSIMVGYGILSSFNVMTDVLTGYINRIGLTGLNTSLDWTSSIILFGGPVILSCTGAAVSSFLSFDSRKKDAAQYLSLGIRRSSLLVACLIEAAVHVVAAAAIGAMTAMLTGYLIGIPIGITPSFWRPLVGGGVVLGAGFILVALSILIQTLNGVRRSEGVGLVNGLSE</sequence>
<feature type="transmembrane region" description="Helical" evidence="6">
    <location>
        <begin position="226"/>
        <end position="247"/>
    </location>
</feature>
<feature type="transmembrane region" description="Helical" evidence="6">
    <location>
        <begin position="101"/>
        <end position="123"/>
    </location>
</feature>
<dbReference type="Pfam" id="PF02687">
    <property type="entry name" value="FtsX"/>
    <property type="match status" value="1"/>
</dbReference>
<comment type="subcellular location">
    <subcellularLocation>
        <location evidence="1">Cell membrane</location>
        <topology evidence="1">Multi-pass membrane protein</topology>
    </subcellularLocation>
</comment>
<dbReference type="Proteomes" id="UP000330807">
    <property type="component" value="Unassembled WGS sequence"/>
</dbReference>
<keyword evidence="5 6" id="KW-0472">Membrane</keyword>
<feature type="transmembrane region" description="Helical" evidence="6">
    <location>
        <begin position="49"/>
        <end position="69"/>
    </location>
</feature>
<proteinExistence type="predicted"/>
<feature type="transmembrane region" description="Helical" evidence="6">
    <location>
        <begin position="404"/>
        <end position="424"/>
    </location>
</feature>
<evidence type="ECO:0000256" key="5">
    <source>
        <dbReference type="ARBA" id="ARBA00023136"/>
    </source>
</evidence>
<dbReference type="AlphaFoldDB" id="A0A5K1IZD3"/>
<keyword evidence="4 6" id="KW-1133">Transmembrane helix</keyword>
<evidence type="ECO:0000313" key="8">
    <source>
        <dbReference type="EMBL" id="VWL94910.1"/>
    </source>
</evidence>